<dbReference type="GO" id="GO:0005576">
    <property type="term" value="C:extracellular region"/>
    <property type="evidence" value="ECO:0007669"/>
    <property type="project" value="UniProtKB-SubCell"/>
</dbReference>
<proteinExistence type="predicted"/>
<keyword evidence="2" id="KW-0964">Secreted</keyword>
<comment type="subcellular location">
    <subcellularLocation>
        <location evidence="1">Secreted</location>
    </subcellularLocation>
</comment>
<evidence type="ECO:0000256" key="2">
    <source>
        <dbReference type="ARBA" id="ARBA00022525"/>
    </source>
</evidence>
<evidence type="ECO:0000259" key="4">
    <source>
        <dbReference type="Pfam" id="PF17210"/>
    </source>
</evidence>
<dbReference type="InParanoid" id="D3BNG9"/>
<organism evidence="5 6">
    <name type="scientific">Heterostelium pallidum (strain ATCC 26659 / Pp 5 / PN500)</name>
    <name type="common">Cellular slime mold</name>
    <name type="synonym">Polysphondylium pallidum</name>
    <dbReference type="NCBI Taxonomy" id="670386"/>
    <lineage>
        <taxon>Eukaryota</taxon>
        <taxon>Amoebozoa</taxon>
        <taxon>Evosea</taxon>
        <taxon>Eumycetozoa</taxon>
        <taxon>Dictyostelia</taxon>
        <taxon>Acytosteliales</taxon>
        <taxon>Acytosteliaceae</taxon>
        <taxon>Heterostelium</taxon>
    </lineage>
</organism>
<evidence type="ECO:0000313" key="5">
    <source>
        <dbReference type="EMBL" id="EFA76920.1"/>
    </source>
</evidence>
<sequence length="312" mass="33814">MAQPQIASLYFDDAGRLIMGFKDRSNDIANGNWISTPDMVVACQTPSGTFQLESNAVCGGKTGTLPNAKSNAGKSMGIGGGIYFQVNQGAGGHDYNVAYGLARGGPNQVVATGMDNSFWFEGAVRWFDTTTGKYIRAYSIYNATASRGTFSKSNGLGSITSIFPPSLEVFDCGRVWNDINGNGIQDCNEPGISNIKIYLFSQDNPTCPISYLYSDKDGRYCFSVLPGKQYSCSINIKETQDKFGKFNVSPILNDPRYEGIDSDGVILGGNIVSNFQASLYCGYSFLHCHFGIYNPDNCPKDGFTTYGWGAKN</sequence>
<dbReference type="EMBL" id="ADBJ01000044">
    <property type="protein sequence ID" value="EFA76920.1"/>
    <property type="molecule type" value="Genomic_DNA"/>
</dbReference>
<reference evidence="5 6" key="1">
    <citation type="journal article" date="2011" name="Genome Res.">
        <title>Phylogeny-wide analysis of social amoeba genomes highlights ancient origins for complex intercellular communication.</title>
        <authorList>
            <person name="Heidel A.J."/>
            <person name="Lawal H.M."/>
            <person name="Felder M."/>
            <person name="Schilde C."/>
            <person name="Helps N.R."/>
            <person name="Tunggal B."/>
            <person name="Rivero F."/>
            <person name="John U."/>
            <person name="Schleicher M."/>
            <person name="Eichinger L."/>
            <person name="Platzer M."/>
            <person name="Noegel A.A."/>
            <person name="Schaap P."/>
            <person name="Gloeckner G."/>
        </authorList>
    </citation>
    <scope>NUCLEOTIDE SEQUENCE [LARGE SCALE GENOMIC DNA]</scope>
    <source>
        <strain evidence="6">ATCC 26659 / Pp 5 / PN500</strain>
    </source>
</reference>
<dbReference type="RefSeq" id="XP_020429052.1">
    <property type="nucleotide sequence ID" value="XM_020580465.1"/>
</dbReference>
<protein>
    <submittedName>
        <fullName evidence="5">Colossin C</fullName>
    </submittedName>
</protein>
<dbReference type="InterPro" id="IPR033764">
    <property type="entry name" value="Sdr_B"/>
</dbReference>
<evidence type="ECO:0000256" key="3">
    <source>
        <dbReference type="ARBA" id="ARBA00022729"/>
    </source>
</evidence>
<keyword evidence="6" id="KW-1185">Reference proteome</keyword>
<dbReference type="Proteomes" id="UP000001396">
    <property type="component" value="Unassembled WGS sequence"/>
</dbReference>
<dbReference type="InterPro" id="IPR013783">
    <property type="entry name" value="Ig-like_fold"/>
</dbReference>
<evidence type="ECO:0000256" key="1">
    <source>
        <dbReference type="ARBA" id="ARBA00004613"/>
    </source>
</evidence>
<dbReference type="Pfam" id="PF17210">
    <property type="entry name" value="SdrD_B"/>
    <property type="match status" value="1"/>
</dbReference>
<accession>D3BNG9</accession>
<evidence type="ECO:0000313" key="6">
    <source>
        <dbReference type="Proteomes" id="UP000001396"/>
    </source>
</evidence>
<name>D3BNG9_HETP5</name>
<dbReference type="Gene3D" id="2.60.40.10">
    <property type="entry name" value="Immunoglobulins"/>
    <property type="match status" value="1"/>
</dbReference>
<gene>
    <name evidence="5" type="ORF">PPL_09672</name>
</gene>
<dbReference type="GeneID" id="31365147"/>
<dbReference type="AlphaFoldDB" id="D3BNG9"/>
<feature type="domain" description="SD-repeat containing protein B" evidence="4">
    <location>
        <begin position="174"/>
        <end position="235"/>
    </location>
</feature>
<keyword evidence="3" id="KW-0732">Signal</keyword>
<dbReference type="SUPFAM" id="SSF117074">
    <property type="entry name" value="Hypothetical protein PA1324"/>
    <property type="match status" value="1"/>
</dbReference>
<comment type="caution">
    <text evidence="5">The sequence shown here is derived from an EMBL/GenBank/DDBJ whole genome shotgun (WGS) entry which is preliminary data.</text>
</comment>